<gene>
    <name evidence="3" type="ORF">SAMN05444370_11587</name>
</gene>
<dbReference type="OrthoDB" id="9805504at2"/>
<dbReference type="InterPro" id="IPR035437">
    <property type="entry name" value="SNase_OB-fold_sf"/>
</dbReference>
<organism evidence="3 4">
    <name type="scientific">Rubrimonas cliftonensis</name>
    <dbReference type="NCBI Taxonomy" id="89524"/>
    <lineage>
        <taxon>Bacteria</taxon>
        <taxon>Pseudomonadati</taxon>
        <taxon>Pseudomonadota</taxon>
        <taxon>Alphaproteobacteria</taxon>
        <taxon>Rhodobacterales</taxon>
        <taxon>Paracoccaceae</taxon>
        <taxon>Rubrimonas</taxon>
    </lineage>
</organism>
<dbReference type="GO" id="GO:0004519">
    <property type="term" value="F:endonuclease activity"/>
    <property type="evidence" value="ECO:0007669"/>
    <property type="project" value="UniProtKB-KW"/>
</dbReference>
<proteinExistence type="predicted"/>
<feature type="domain" description="TNase-like" evidence="2">
    <location>
        <begin position="25"/>
        <end position="151"/>
    </location>
</feature>
<keyword evidence="3" id="KW-0540">Nuclease</keyword>
<dbReference type="Gene3D" id="2.40.50.90">
    <property type="match status" value="1"/>
</dbReference>
<evidence type="ECO:0000313" key="3">
    <source>
        <dbReference type="EMBL" id="SEA88098.1"/>
    </source>
</evidence>
<feature type="chain" id="PRO_5011507772" evidence="1">
    <location>
        <begin position="25"/>
        <end position="228"/>
    </location>
</feature>
<feature type="signal peptide" evidence="1">
    <location>
        <begin position="1"/>
        <end position="24"/>
    </location>
</feature>
<keyword evidence="1" id="KW-0732">Signal</keyword>
<dbReference type="InterPro" id="IPR016071">
    <property type="entry name" value="Staphylococal_nuclease_OB-fold"/>
</dbReference>
<protein>
    <submittedName>
        <fullName evidence="3">Endonuclease YncB, thermonuclease family</fullName>
    </submittedName>
</protein>
<evidence type="ECO:0000256" key="1">
    <source>
        <dbReference type="SAM" id="SignalP"/>
    </source>
</evidence>
<reference evidence="3 4" key="1">
    <citation type="submission" date="2016-10" db="EMBL/GenBank/DDBJ databases">
        <authorList>
            <person name="de Groot N.N."/>
        </authorList>
    </citation>
    <scope>NUCLEOTIDE SEQUENCE [LARGE SCALE GENOMIC DNA]</scope>
    <source>
        <strain evidence="3 4">DSM 15345</strain>
    </source>
</reference>
<keyword evidence="3" id="KW-0255">Endonuclease</keyword>
<dbReference type="AlphaFoldDB" id="A0A1H4EU16"/>
<dbReference type="EMBL" id="FNQM01000015">
    <property type="protein sequence ID" value="SEA88098.1"/>
    <property type="molecule type" value="Genomic_DNA"/>
</dbReference>
<keyword evidence="3" id="KW-0378">Hydrolase</keyword>
<sequence>MTAVTRAGLLALIILAPTPPAAVAAETVSGFATVVDGDTIDIGVETVRLFGIDAAEAGQRCYLSSGADWDCGASATGRLRTLVNGRQISCAVRDIDRYGRLVSICSAAGGARDLSAALVSEGLAWAFRRYSDAYVDEEDAARTARRGVWQAPTQPPWDFRAERWHAAAATTPRPGCPIKGNVSWTGERIYHTPWSPWYDRTGVSTARGERWFCDEAEARAAGWRAARF</sequence>
<dbReference type="SUPFAM" id="SSF50199">
    <property type="entry name" value="Staphylococcal nuclease"/>
    <property type="match status" value="1"/>
</dbReference>
<evidence type="ECO:0000259" key="2">
    <source>
        <dbReference type="PROSITE" id="PS50830"/>
    </source>
</evidence>
<name>A0A1H4EU16_9RHOB</name>
<dbReference type="PROSITE" id="PS50830">
    <property type="entry name" value="TNASE_3"/>
    <property type="match status" value="1"/>
</dbReference>
<accession>A0A1H4EU16</accession>
<dbReference type="RefSeq" id="WP_093255477.1">
    <property type="nucleotide sequence ID" value="NZ_FNQM01000015.1"/>
</dbReference>
<dbReference type="PANTHER" id="PTHR12302">
    <property type="entry name" value="EBNA2 BINDING PROTEIN P100"/>
    <property type="match status" value="1"/>
</dbReference>
<keyword evidence="4" id="KW-1185">Reference proteome</keyword>
<evidence type="ECO:0000313" key="4">
    <source>
        <dbReference type="Proteomes" id="UP000198703"/>
    </source>
</evidence>
<dbReference type="SMART" id="SM00318">
    <property type="entry name" value="SNc"/>
    <property type="match status" value="1"/>
</dbReference>
<dbReference type="STRING" id="89524.SAMN05444370_11587"/>
<dbReference type="Pfam" id="PF00565">
    <property type="entry name" value="SNase"/>
    <property type="match status" value="1"/>
</dbReference>
<dbReference type="PANTHER" id="PTHR12302:SF26">
    <property type="entry name" value="BLR1266 PROTEIN"/>
    <property type="match status" value="1"/>
</dbReference>
<dbReference type="Proteomes" id="UP000198703">
    <property type="component" value="Unassembled WGS sequence"/>
</dbReference>